<keyword evidence="7 10" id="KW-0150">Chloroplast</keyword>
<dbReference type="PANTHER" id="PTHR34811">
    <property type="entry name" value="MATURASE K"/>
    <property type="match status" value="1"/>
</dbReference>
<dbReference type="Pfam" id="PF01824">
    <property type="entry name" value="MatK_N"/>
    <property type="match status" value="1"/>
</dbReference>
<dbReference type="GO" id="GO:0009507">
    <property type="term" value="C:chloroplast"/>
    <property type="evidence" value="ECO:0007669"/>
    <property type="project" value="InterPro"/>
</dbReference>
<evidence type="ECO:0000256" key="2">
    <source>
        <dbReference type="ARBA" id="ARBA00006621"/>
    </source>
</evidence>
<dbReference type="GO" id="GO:0006397">
    <property type="term" value="P:mRNA processing"/>
    <property type="evidence" value="ECO:0007669"/>
    <property type="project" value="UniProtKB-KW"/>
</dbReference>
<evidence type="ECO:0000313" key="10">
    <source>
        <dbReference type="EMBL" id="QWW93022.1"/>
    </source>
</evidence>
<comment type="similarity">
    <text evidence="2">Belongs to the intron maturase 2 family. MatK subfamily.</text>
</comment>
<evidence type="ECO:0000256" key="7">
    <source>
        <dbReference type="RuleBase" id="RU004226"/>
    </source>
</evidence>
<dbReference type="Pfam" id="PF01348">
    <property type="entry name" value="Intron_maturas2"/>
    <property type="match status" value="1"/>
</dbReference>
<sequence>MERKIDNSISFLDVTIPYFFHAEIFIRILRKHIKDISFLHFIRIFLHKKETFTISNIENFFLNKKNKFFCFLWNLYIHEFEYFLKDVFTKSYEFETKIFWNFIDGRNSIEKLDDILGVSKRSTDKSLLDGIKSNHYIRYQNNFTIILNNENILILQKWTILFILVRQKYFNIWFDPSRFSIKDLFKKKIFFLGYMLRLQKKTLLIKIKIKSYFTNIDLIQKEVCSIIPTISLIRFSTKEKFCDITGRPLCKPSWTTLPDNEIFKRFNQIILNIYHYYSGCSNKKGLYQLQYIFRFSCAKTLACKHKSTIRTVWKKYGLIFFKNPFFFEKPQSISLKIWKARPYKKNFWYFNIIQINYFAYSLQKSKFLVE</sequence>
<reference evidence="10" key="1">
    <citation type="journal article" date="2021" name="ACS Synth. Biol.">
        <title>Construction of DNA Tools for Hyperexpression in Marchantia Chloroplasts.</title>
        <authorList>
            <person name="Frangedakis E."/>
            <person name="Guzman-Chavez F."/>
            <person name="Rebmann M."/>
            <person name="Markel K."/>
            <person name="Yu Y."/>
            <person name="Perraki A."/>
            <person name="Tse S.W."/>
            <person name="Liu Y."/>
            <person name="Rever J."/>
            <person name="Sauret-Gueto S."/>
            <person name="Goffinet B."/>
            <person name="Schneider H."/>
            <person name="Haseloff J."/>
        </authorList>
    </citation>
    <scope>NUCLEOTIDE SEQUENCE</scope>
</reference>
<evidence type="ECO:0000256" key="5">
    <source>
        <dbReference type="ARBA" id="ARBA00022694"/>
    </source>
</evidence>
<feature type="domain" description="Domain X" evidence="8">
    <location>
        <begin position="222"/>
        <end position="336"/>
    </location>
</feature>
<name>A0A8F2XV96_9MARC</name>
<evidence type="ECO:0000256" key="4">
    <source>
        <dbReference type="ARBA" id="ARBA00022664"/>
    </source>
</evidence>
<geneLocation type="chloroplast" evidence="10"/>
<dbReference type="EMBL" id="MW429509">
    <property type="protein sequence ID" value="QWW93022.1"/>
    <property type="molecule type" value="Genomic_DNA"/>
</dbReference>
<comment type="subcellular location">
    <subcellularLocation>
        <location evidence="1">Plastid</location>
    </subcellularLocation>
</comment>
<proteinExistence type="inferred from homology"/>
<dbReference type="InterPro" id="IPR002866">
    <property type="entry name" value="Maturase_MatK"/>
</dbReference>
<evidence type="ECO:0000256" key="6">
    <source>
        <dbReference type="ARBA" id="ARBA00022884"/>
    </source>
</evidence>
<evidence type="ECO:0000259" key="9">
    <source>
        <dbReference type="Pfam" id="PF01824"/>
    </source>
</evidence>
<keyword evidence="5" id="KW-0819">tRNA processing</keyword>
<dbReference type="GO" id="GO:0003723">
    <property type="term" value="F:RNA binding"/>
    <property type="evidence" value="ECO:0007669"/>
    <property type="project" value="UniProtKB-KW"/>
</dbReference>
<protein>
    <submittedName>
        <fullName evidence="10">Maturase K</fullName>
    </submittedName>
</protein>
<evidence type="ECO:0000256" key="3">
    <source>
        <dbReference type="ARBA" id="ARBA00022640"/>
    </source>
</evidence>
<feature type="domain" description="Maturase MatK N-terminal" evidence="9">
    <location>
        <begin position="7"/>
        <end position="193"/>
    </location>
</feature>
<organism evidence="10">
    <name type="scientific">Cyathodium smaragdinum</name>
    <dbReference type="NCBI Taxonomy" id="2846787"/>
    <lineage>
        <taxon>Eukaryota</taxon>
        <taxon>Viridiplantae</taxon>
        <taxon>Streptophyta</taxon>
        <taxon>Embryophyta</taxon>
        <taxon>Marchantiophyta</taxon>
        <taxon>Marchantiopsida</taxon>
        <taxon>Marchantiidae</taxon>
        <taxon>Marchantiales</taxon>
        <taxon>Cyathodiaceae</taxon>
        <taxon>Cyathodium</taxon>
    </lineage>
</organism>
<evidence type="ECO:0000256" key="1">
    <source>
        <dbReference type="ARBA" id="ARBA00004474"/>
    </source>
</evidence>
<dbReference type="AlphaFoldDB" id="A0A8F2XV96"/>
<accession>A0A8F2XV96</accession>
<keyword evidence="6" id="KW-0694">RNA-binding</keyword>
<dbReference type="GO" id="GO:0008033">
    <property type="term" value="P:tRNA processing"/>
    <property type="evidence" value="ECO:0007669"/>
    <property type="project" value="UniProtKB-KW"/>
</dbReference>
<dbReference type="InterPro" id="IPR024942">
    <property type="entry name" value="Maturase_MatK_N"/>
</dbReference>
<keyword evidence="3 7" id="KW-0934">Plastid</keyword>
<comment type="function">
    <text evidence="7">Usually encoded in the trnK tRNA gene intron. Probably assists in splicing its own and other chloroplast group II introns.</text>
</comment>
<gene>
    <name evidence="10" type="primary">matK</name>
</gene>
<evidence type="ECO:0000259" key="8">
    <source>
        <dbReference type="Pfam" id="PF01348"/>
    </source>
</evidence>
<dbReference type="PANTHER" id="PTHR34811:SF1">
    <property type="entry name" value="MATURASE K"/>
    <property type="match status" value="1"/>
</dbReference>
<dbReference type="InterPro" id="IPR024937">
    <property type="entry name" value="Domain_X"/>
</dbReference>
<keyword evidence="4" id="KW-0507">mRNA processing</keyword>